<name>A0A9W5T7U2_BABOV</name>
<comment type="similarity">
    <text evidence="2">Belongs to the histone-like Alba family.</text>
</comment>
<dbReference type="InterPro" id="IPR036882">
    <property type="entry name" value="Alba-like_dom_sf"/>
</dbReference>
<evidence type="ECO:0000256" key="4">
    <source>
        <dbReference type="ARBA" id="ARBA00023242"/>
    </source>
</evidence>
<protein>
    <submittedName>
        <fullName evidence="7">DNA RNA-binding Alba</fullName>
    </submittedName>
</protein>
<dbReference type="InterPro" id="IPR051958">
    <property type="entry name" value="Alba-like_NAB"/>
</dbReference>
<evidence type="ECO:0000256" key="2">
    <source>
        <dbReference type="ARBA" id="ARBA00008018"/>
    </source>
</evidence>
<keyword evidence="4" id="KW-0539">Nucleus</keyword>
<accession>A0A9W5T7U2</accession>
<feature type="compositionally biased region" description="Polar residues" evidence="5">
    <location>
        <begin position="157"/>
        <end position="170"/>
    </location>
</feature>
<proteinExistence type="inferred from homology"/>
<dbReference type="InterPro" id="IPR002775">
    <property type="entry name" value="DNA/RNA-bd_Alba-like"/>
</dbReference>
<evidence type="ECO:0000256" key="1">
    <source>
        <dbReference type="ARBA" id="ARBA00004123"/>
    </source>
</evidence>
<dbReference type="PANTHER" id="PTHR13516">
    <property type="entry name" value="RIBONUCLEASE P SUBUNIT P25"/>
    <property type="match status" value="1"/>
</dbReference>
<dbReference type="SUPFAM" id="SSF82704">
    <property type="entry name" value="AlbA-like"/>
    <property type="match status" value="1"/>
</dbReference>
<dbReference type="AlphaFoldDB" id="A0A9W5T7U2"/>
<feature type="domain" description="DNA/RNA-binding protein Alba-like" evidence="6">
    <location>
        <begin position="19"/>
        <end position="80"/>
    </location>
</feature>
<dbReference type="GO" id="GO:0005634">
    <property type="term" value="C:nucleus"/>
    <property type="evidence" value="ECO:0007669"/>
    <property type="project" value="UniProtKB-SubCell"/>
</dbReference>
<dbReference type="Proteomes" id="UP001057455">
    <property type="component" value="Unassembled WGS sequence"/>
</dbReference>
<dbReference type="GO" id="GO:0003723">
    <property type="term" value="F:RNA binding"/>
    <property type="evidence" value="ECO:0007669"/>
    <property type="project" value="UniProtKB-KW"/>
</dbReference>
<sequence>MANPEASSPKEMKPTAPGEIRVTSLGLVYGYVNYAKKLIAAGEPVITLRGTGRAMSNVVETAEILRRAYKGMHQLTTLDTQDNMASDQEDEEEKDTRRSVCFLTIKLTLDPEKIDIKAPGYQKPLTDEELKEVDVEKLIQNLKTAGIRRKTAVPRKQGNQATNAKHSGKK</sequence>
<dbReference type="EMBL" id="BLIY01000003">
    <property type="protein sequence ID" value="GFE52840.1"/>
    <property type="molecule type" value="Genomic_DNA"/>
</dbReference>
<evidence type="ECO:0000256" key="3">
    <source>
        <dbReference type="ARBA" id="ARBA00022884"/>
    </source>
</evidence>
<dbReference type="Pfam" id="PF01918">
    <property type="entry name" value="Alba"/>
    <property type="match status" value="1"/>
</dbReference>
<comment type="caution">
    <text evidence="7">The sequence shown here is derived from an EMBL/GenBank/DDBJ whole genome shotgun (WGS) entry which is preliminary data.</text>
</comment>
<keyword evidence="8" id="KW-1185">Reference proteome</keyword>
<feature type="region of interest" description="Disordered" evidence="5">
    <location>
        <begin position="148"/>
        <end position="170"/>
    </location>
</feature>
<evidence type="ECO:0000313" key="7">
    <source>
        <dbReference type="EMBL" id="GFE52840.1"/>
    </source>
</evidence>
<dbReference type="Gene3D" id="3.30.110.20">
    <property type="entry name" value="Alba-like domain"/>
    <property type="match status" value="1"/>
</dbReference>
<evidence type="ECO:0000313" key="8">
    <source>
        <dbReference type="Proteomes" id="UP001057455"/>
    </source>
</evidence>
<evidence type="ECO:0000259" key="6">
    <source>
        <dbReference type="Pfam" id="PF01918"/>
    </source>
</evidence>
<gene>
    <name evidence="7" type="ORF">BaOVIS_002440</name>
</gene>
<evidence type="ECO:0000256" key="5">
    <source>
        <dbReference type="SAM" id="MobiDB-lite"/>
    </source>
</evidence>
<reference evidence="7" key="1">
    <citation type="submission" date="2019-12" db="EMBL/GenBank/DDBJ databases">
        <title>Genome sequence of Babesia ovis.</title>
        <authorList>
            <person name="Yamagishi J."/>
            <person name="Sevinc F."/>
            <person name="Xuan X."/>
        </authorList>
    </citation>
    <scope>NUCLEOTIDE SEQUENCE</scope>
    <source>
        <strain evidence="7">Selcuk</strain>
    </source>
</reference>
<keyword evidence="3" id="KW-0694">RNA-binding</keyword>
<dbReference type="OrthoDB" id="424402at2759"/>
<organism evidence="7 8">
    <name type="scientific">Babesia ovis</name>
    <dbReference type="NCBI Taxonomy" id="5869"/>
    <lineage>
        <taxon>Eukaryota</taxon>
        <taxon>Sar</taxon>
        <taxon>Alveolata</taxon>
        <taxon>Apicomplexa</taxon>
        <taxon>Aconoidasida</taxon>
        <taxon>Piroplasmida</taxon>
        <taxon>Babesiidae</taxon>
        <taxon>Babesia</taxon>
    </lineage>
</organism>
<comment type="subcellular location">
    <subcellularLocation>
        <location evidence="1">Nucleus</location>
    </subcellularLocation>
</comment>